<dbReference type="SMART" id="SM00020">
    <property type="entry name" value="Tryp_SPc"/>
    <property type="match status" value="1"/>
</dbReference>
<proteinExistence type="inferred from homology"/>
<dbReference type="PANTHER" id="PTHR24256">
    <property type="entry name" value="TRYPTASE-RELATED"/>
    <property type="match status" value="1"/>
</dbReference>
<evidence type="ECO:0000256" key="2">
    <source>
        <dbReference type="ARBA" id="ARBA00024195"/>
    </source>
</evidence>
<evidence type="ECO:0000256" key="3">
    <source>
        <dbReference type="SAM" id="MobiDB-lite"/>
    </source>
</evidence>
<dbReference type="PRINTS" id="PR00722">
    <property type="entry name" value="CHYMOTRYPSIN"/>
</dbReference>
<dbReference type="GO" id="GO:0004252">
    <property type="term" value="F:serine-type endopeptidase activity"/>
    <property type="evidence" value="ECO:0007669"/>
    <property type="project" value="InterPro"/>
</dbReference>
<accession>A0AA36GX82</accession>
<comment type="similarity">
    <text evidence="2">Belongs to the peptidase S1 family. CLIP subfamily.</text>
</comment>
<dbReference type="CDD" id="cd00190">
    <property type="entry name" value="Tryp_SPc"/>
    <property type="match status" value="1"/>
</dbReference>
<keyword evidence="6" id="KW-1185">Reference proteome</keyword>
<protein>
    <recommendedName>
        <fullName evidence="4">Peptidase S1 domain-containing protein</fullName>
    </recommendedName>
</protein>
<dbReference type="PROSITE" id="PS00134">
    <property type="entry name" value="TRYPSIN_HIS"/>
    <property type="match status" value="1"/>
</dbReference>
<reference evidence="5" key="1">
    <citation type="submission" date="2023-07" db="EMBL/GenBank/DDBJ databases">
        <authorList>
            <consortium name="CYATHOMIX"/>
        </authorList>
    </citation>
    <scope>NUCLEOTIDE SEQUENCE</scope>
    <source>
        <strain evidence="5">N/A</strain>
    </source>
</reference>
<evidence type="ECO:0000313" key="6">
    <source>
        <dbReference type="Proteomes" id="UP001176961"/>
    </source>
</evidence>
<dbReference type="InterPro" id="IPR009003">
    <property type="entry name" value="Peptidase_S1_PA"/>
</dbReference>
<dbReference type="Pfam" id="PF00089">
    <property type="entry name" value="Trypsin"/>
    <property type="match status" value="1"/>
</dbReference>
<comment type="caution">
    <text evidence="5">The sequence shown here is derived from an EMBL/GenBank/DDBJ whole genome shotgun (WGS) entry which is preliminary data.</text>
</comment>
<dbReference type="Proteomes" id="UP001176961">
    <property type="component" value="Unassembled WGS sequence"/>
</dbReference>
<dbReference type="InterPro" id="IPR001314">
    <property type="entry name" value="Peptidase_S1A"/>
</dbReference>
<organism evidence="5 6">
    <name type="scientific">Cylicocyclus nassatus</name>
    <name type="common">Nematode worm</name>
    <dbReference type="NCBI Taxonomy" id="53992"/>
    <lineage>
        <taxon>Eukaryota</taxon>
        <taxon>Metazoa</taxon>
        <taxon>Ecdysozoa</taxon>
        <taxon>Nematoda</taxon>
        <taxon>Chromadorea</taxon>
        <taxon>Rhabditida</taxon>
        <taxon>Rhabditina</taxon>
        <taxon>Rhabditomorpha</taxon>
        <taxon>Strongyloidea</taxon>
        <taxon>Strongylidae</taxon>
        <taxon>Cylicocyclus</taxon>
    </lineage>
</organism>
<dbReference type="InterPro" id="IPR051487">
    <property type="entry name" value="Ser/Thr_Proteases_Immune/Dev"/>
</dbReference>
<gene>
    <name evidence="5" type="ORF">CYNAS_LOCUS11757</name>
</gene>
<evidence type="ECO:0000256" key="1">
    <source>
        <dbReference type="ARBA" id="ARBA00023157"/>
    </source>
</evidence>
<dbReference type="Gene3D" id="2.40.10.10">
    <property type="entry name" value="Trypsin-like serine proteases"/>
    <property type="match status" value="1"/>
</dbReference>
<evidence type="ECO:0000313" key="5">
    <source>
        <dbReference type="EMBL" id="CAJ0599774.1"/>
    </source>
</evidence>
<dbReference type="InterPro" id="IPR043504">
    <property type="entry name" value="Peptidase_S1_PA_chymotrypsin"/>
</dbReference>
<keyword evidence="1" id="KW-1015">Disulfide bond</keyword>
<dbReference type="SUPFAM" id="SSF50494">
    <property type="entry name" value="Trypsin-like serine proteases"/>
    <property type="match status" value="1"/>
</dbReference>
<dbReference type="InterPro" id="IPR018114">
    <property type="entry name" value="TRYPSIN_HIS"/>
</dbReference>
<feature type="region of interest" description="Disordered" evidence="3">
    <location>
        <begin position="15"/>
        <end position="34"/>
    </location>
</feature>
<dbReference type="AlphaFoldDB" id="A0AA36GX82"/>
<name>A0AA36GX82_CYLNA</name>
<evidence type="ECO:0000259" key="4">
    <source>
        <dbReference type="PROSITE" id="PS50240"/>
    </source>
</evidence>
<dbReference type="GO" id="GO:0006508">
    <property type="term" value="P:proteolysis"/>
    <property type="evidence" value="ECO:0007669"/>
    <property type="project" value="InterPro"/>
</dbReference>
<dbReference type="PROSITE" id="PS50240">
    <property type="entry name" value="TRYPSIN_DOM"/>
    <property type="match status" value="1"/>
</dbReference>
<dbReference type="InterPro" id="IPR001254">
    <property type="entry name" value="Trypsin_dom"/>
</dbReference>
<feature type="domain" description="Peptidase S1" evidence="4">
    <location>
        <begin position="43"/>
        <end position="304"/>
    </location>
</feature>
<sequence length="304" mass="33741">MMRAHEIRILFTTRDPSDDATDDSSEFDGYGDEDDDDFMQQKIMGGERVEKGEIPWAVLLIFPGNLCGGTLISRRHILTAAHCFTKEGRGFGNCSVSNMLPMDSVKKIGVFVGGTCIRAGTSNCTSGDTGERHKIARAYYKGYFERGCKGTHDIAVLELSEDVSAAINHICLPFMDQVMEIEDPYLKLKSFGWGLDPLNFPQTLLPMHLQKLDSGSMMSEKKCSRLKIFEAKDTFCTNQSKDKHICIGDSGGGVTAKIEGRYYLIGIHSYGTDCGKVLEAKLPAVQINTDVSYYKTLIKSWIQL</sequence>
<dbReference type="EMBL" id="CATQJL010000223">
    <property type="protein sequence ID" value="CAJ0599774.1"/>
    <property type="molecule type" value="Genomic_DNA"/>
</dbReference>
<feature type="compositionally biased region" description="Acidic residues" evidence="3">
    <location>
        <begin position="18"/>
        <end position="34"/>
    </location>
</feature>